<sequence>MLTLTNMDRIRNHVVCLSLVFAAVAGEDVWGQGFFRPIGGAQSGRFIEAPRNMQQQLREAERSIENENYSDAVVRLGDLLQRDVRSIDDSELNGQDFFLDASDGAENKKRFTESLFRRAREIVGNLPSKAREMYELRYGPLARKMLDDAAASRDWRVVAEVRRKYFHTDAGYDASLLLAKREFYAGHALAASLLLDDIINVPAAMSRLGESVKLFYAAACHISGRGVADIGWQNSTITVNGKSESLPARDDLAAWIEQRFRSGETVDRNDADYSIFGGEPNRNELSQGEMPLENERWMLDTTASPRQGRTLREIASSLSISGKLPPPSWTPIRVGNQLLMRTTERLVGVDYLSGKRVWMYPWFSAQQSHHSTEIDFDAIPGEDDAADLLTQRVWNDLPYGEISSDGTRVFMVDDLGQVEMASFSPIMGMRGTRPTDSSSNTLVALDLATEGKLLWRLGKGEDTASTLSDAFFLGPPLPLDGRLYTIVEIAGDILWCVSNRQPAKNFGVNISLRSKPEELKPIRFAASRAPHLRFIKAF</sequence>
<evidence type="ECO:0000313" key="2">
    <source>
        <dbReference type="Proteomes" id="UP000011991"/>
    </source>
</evidence>
<gene>
    <name evidence="1" type="ORF">RMSM_05552</name>
</gene>
<accession>M5RU51</accession>
<protein>
    <submittedName>
        <fullName evidence="1">Oxidoreductase</fullName>
    </submittedName>
</protein>
<organism evidence="1 2">
    <name type="scientific">Rhodopirellula maiorica SM1</name>
    <dbReference type="NCBI Taxonomy" id="1265738"/>
    <lineage>
        <taxon>Bacteria</taxon>
        <taxon>Pseudomonadati</taxon>
        <taxon>Planctomycetota</taxon>
        <taxon>Planctomycetia</taxon>
        <taxon>Pirellulales</taxon>
        <taxon>Pirellulaceae</taxon>
        <taxon>Novipirellula</taxon>
    </lineage>
</organism>
<keyword evidence="2" id="KW-1185">Reference proteome</keyword>
<dbReference type="PANTHER" id="PTHR34512:SF30">
    <property type="entry name" value="OUTER MEMBRANE PROTEIN ASSEMBLY FACTOR BAMB"/>
    <property type="match status" value="1"/>
</dbReference>
<comment type="caution">
    <text evidence="1">The sequence shown here is derived from an EMBL/GenBank/DDBJ whole genome shotgun (WGS) entry which is preliminary data.</text>
</comment>
<dbReference type="PANTHER" id="PTHR34512">
    <property type="entry name" value="CELL SURFACE PROTEIN"/>
    <property type="match status" value="1"/>
</dbReference>
<dbReference type="Proteomes" id="UP000011991">
    <property type="component" value="Unassembled WGS sequence"/>
</dbReference>
<proteinExistence type="predicted"/>
<reference evidence="1 2" key="1">
    <citation type="journal article" date="2013" name="Mar. Genomics">
        <title>Expression of sulfatases in Rhodopirellula baltica and the diversity of sulfatases in the genus Rhodopirellula.</title>
        <authorList>
            <person name="Wegner C.E."/>
            <person name="Richter-Heitmann T."/>
            <person name="Klindworth A."/>
            <person name="Klockow C."/>
            <person name="Richter M."/>
            <person name="Achstetter T."/>
            <person name="Glockner F.O."/>
            <person name="Harder J."/>
        </authorList>
    </citation>
    <scope>NUCLEOTIDE SEQUENCE [LARGE SCALE GENOMIC DNA]</scope>
    <source>
        <strain evidence="1 2">SM1</strain>
    </source>
</reference>
<name>M5RU51_9BACT</name>
<dbReference type="PATRIC" id="fig|1265738.3.peg.5559"/>
<evidence type="ECO:0000313" key="1">
    <source>
        <dbReference type="EMBL" id="EMI17509.1"/>
    </source>
</evidence>
<dbReference type="EMBL" id="ANOG01000788">
    <property type="protein sequence ID" value="EMI17509.1"/>
    <property type="molecule type" value="Genomic_DNA"/>
</dbReference>
<dbReference type="AlphaFoldDB" id="M5RU51"/>